<dbReference type="Proteomes" id="UP000007648">
    <property type="component" value="Unassembled WGS sequence"/>
</dbReference>
<sequence>MPSILESICLIMIAGETVLGTWISGFIALVNCIDWIKSRKLSLVNFLLMNLGLSRICLLWIMLINGMSSILDTIKAIHILGQLWMTASYSSISFVTCLNIFYFLKIAHFSHPLFLWLRWRIKRVILMILLGSLVIFLFLTLPLREEFKNDFIRSMERKEEKNHTGIFQMKTSQFINVYILPYLGPFILLIMSLISCFLLILSLWRHICQMHLNATGSKDANTEAHIRVMGWMFSFLFFIILYYLGISITTLISSMAGKRQMDLLGIAISGFYPSGHSLILILGNRKLRHAYLWMQQQALFCLRGRKP</sequence>
<feature type="transmembrane region" description="Helical" evidence="14">
    <location>
        <begin position="224"/>
        <end position="244"/>
    </location>
</feature>
<dbReference type="PANTHER" id="PTHR11394">
    <property type="entry name" value="TASTE RECEPTOR TYPE 2"/>
    <property type="match status" value="1"/>
</dbReference>
<evidence type="ECO:0000256" key="7">
    <source>
        <dbReference type="ARBA" id="ARBA00023040"/>
    </source>
</evidence>
<accession>A0A7N4UXA6</accession>
<dbReference type="GO" id="GO:0033038">
    <property type="term" value="F:bitter taste receptor activity"/>
    <property type="evidence" value="ECO:0007669"/>
    <property type="project" value="InterPro"/>
</dbReference>
<feature type="transmembrane region" description="Helical" evidence="14">
    <location>
        <begin position="179"/>
        <end position="204"/>
    </location>
</feature>
<evidence type="ECO:0000256" key="6">
    <source>
        <dbReference type="ARBA" id="ARBA00022989"/>
    </source>
</evidence>
<dbReference type="InterPro" id="IPR007960">
    <property type="entry name" value="TAS2R"/>
</dbReference>
<keyword evidence="4 13" id="KW-0716">Sensory transduction</keyword>
<dbReference type="Gene3D" id="1.20.1070.10">
    <property type="entry name" value="Rhodopsin 7-helix transmembrane proteins"/>
    <property type="match status" value="1"/>
</dbReference>
<dbReference type="Pfam" id="PF05296">
    <property type="entry name" value="TAS2R"/>
    <property type="match status" value="1"/>
</dbReference>
<dbReference type="Ensembl" id="ENSSHAT00000034324.1">
    <property type="protein sequence ID" value="ENSSHAP00000023261.1"/>
    <property type="gene ID" value="ENSSHAG00000028762.1"/>
</dbReference>
<evidence type="ECO:0000256" key="8">
    <source>
        <dbReference type="ARBA" id="ARBA00023136"/>
    </source>
</evidence>
<keyword evidence="16" id="KW-1185">Reference proteome</keyword>
<keyword evidence="5 13" id="KW-0812">Transmembrane</keyword>
<evidence type="ECO:0000256" key="10">
    <source>
        <dbReference type="ARBA" id="ARBA00023180"/>
    </source>
</evidence>
<feature type="transmembrane region" description="Helical" evidence="14">
    <location>
        <begin position="124"/>
        <end position="143"/>
    </location>
</feature>
<name>A0A7N4UXA6_SARHA</name>
<keyword evidence="7 13" id="KW-0297">G-protein coupled receptor</keyword>
<comment type="similarity">
    <text evidence="2 12">Belongs to the G-protein coupled receptor T2R family.</text>
</comment>
<evidence type="ECO:0000256" key="12">
    <source>
        <dbReference type="RuleBase" id="RU004423"/>
    </source>
</evidence>
<reference evidence="15" key="2">
    <citation type="submission" date="2025-08" db="UniProtKB">
        <authorList>
            <consortium name="Ensembl"/>
        </authorList>
    </citation>
    <scope>IDENTIFICATION</scope>
</reference>
<evidence type="ECO:0000256" key="2">
    <source>
        <dbReference type="ARBA" id="ARBA00007376"/>
    </source>
</evidence>
<evidence type="ECO:0000256" key="13">
    <source>
        <dbReference type="RuleBase" id="RU004424"/>
    </source>
</evidence>
<feature type="transmembrane region" description="Helical" evidence="14">
    <location>
        <begin position="43"/>
        <end position="63"/>
    </location>
</feature>
<dbReference type="GO" id="GO:0016020">
    <property type="term" value="C:membrane"/>
    <property type="evidence" value="ECO:0007669"/>
    <property type="project" value="UniProtKB-SubCell"/>
</dbReference>
<keyword evidence="9 13" id="KW-0675">Receptor</keyword>
<reference evidence="15" key="3">
    <citation type="submission" date="2025-09" db="UniProtKB">
        <authorList>
            <consortium name="Ensembl"/>
        </authorList>
    </citation>
    <scope>IDENTIFICATION</scope>
</reference>
<dbReference type="CDD" id="cd13950">
    <property type="entry name" value="7tm_TAS2R"/>
    <property type="match status" value="1"/>
</dbReference>
<dbReference type="AlphaFoldDB" id="A0A7N4UXA6"/>
<dbReference type="FunFam" id="1.20.1070.10:FF:000055">
    <property type="entry name" value="Taste receptor type 2"/>
    <property type="match status" value="1"/>
</dbReference>
<keyword evidence="11 13" id="KW-0807">Transducer</keyword>
<dbReference type="PANTHER" id="PTHR11394:SF58">
    <property type="entry name" value="TASTE RECEPTOR TYPE 2 MEMBER 7"/>
    <property type="match status" value="1"/>
</dbReference>
<protein>
    <recommendedName>
        <fullName evidence="13">Taste receptor type 2</fullName>
    </recommendedName>
</protein>
<comment type="subcellular location">
    <subcellularLocation>
        <location evidence="1 13">Membrane</location>
        <topology evidence="1 13">Multi-pass membrane protein</topology>
    </subcellularLocation>
</comment>
<keyword evidence="8 13" id="KW-0472">Membrane</keyword>
<dbReference type="SUPFAM" id="SSF81321">
    <property type="entry name" value="Family A G protein-coupled receptor-like"/>
    <property type="match status" value="1"/>
</dbReference>
<proteinExistence type="inferred from homology"/>
<evidence type="ECO:0000256" key="5">
    <source>
        <dbReference type="ARBA" id="ARBA00022692"/>
    </source>
</evidence>
<evidence type="ECO:0000256" key="4">
    <source>
        <dbReference type="ARBA" id="ARBA00022606"/>
    </source>
</evidence>
<feature type="transmembrane region" description="Helical" evidence="14">
    <location>
        <begin position="264"/>
        <end position="283"/>
    </location>
</feature>
<dbReference type="InParanoid" id="A0A7N4UXA6"/>
<organism evidence="15 16">
    <name type="scientific">Sarcophilus harrisii</name>
    <name type="common">Tasmanian devil</name>
    <name type="synonym">Sarcophilus laniarius</name>
    <dbReference type="NCBI Taxonomy" id="9305"/>
    <lineage>
        <taxon>Eukaryota</taxon>
        <taxon>Metazoa</taxon>
        <taxon>Chordata</taxon>
        <taxon>Craniata</taxon>
        <taxon>Vertebrata</taxon>
        <taxon>Euteleostomi</taxon>
        <taxon>Mammalia</taxon>
        <taxon>Metatheria</taxon>
        <taxon>Dasyuromorphia</taxon>
        <taxon>Dasyuridae</taxon>
        <taxon>Sarcophilus</taxon>
    </lineage>
</organism>
<evidence type="ECO:0000313" key="15">
    <source>
        <dbReference type="Ensembl" id="ENSSHAP00000023261.1"/>
    </source>
</evidence>
<evidence type="ECO:0000313" key="16">
    <source>
        <dbReference type="Proteomes" id="UP000007648"/>
    </source>
</evidence>
<keyword evidence="3 13" id="KW-0919">Taste</keyword>
<feature type="transmembrane region" description="Helical" evidence="14">
    <location>
        <begin position="83"/>
        <end position="104"/>
    </location>
</feature>
<evidence type="ECO:0000256" key="1">
    <source>
        <dbReference type="ARBA" id="ARBA00004141"/>
    </source>
</evidence>
<evidence type="ECO:0000256" key="9">
    <source>
        <dbReference type="ARBA" id="ARBA00023170"/>
    </source>
</evidence>
<dbReference type="GeneTree" id="ENSGT01150000286975"/>
<evidence type="ECO:0000256" key="3">
    <source>
        <dbReference type="ARBA" id="ARBA00022480"/>
    </source>
</evidence>
<evidence type="ECO:0000256" key="14">
    <source>
        <dbReference type="SAM" id="Phobius"/>
    </source>
</evidence>
<keyword evidence="6 14" id="KW-1133">Transmembrane helix</keyword>
<feature type="transmembrane region" description="Helical" evidence="14">
    <location>
        <begin position="12"/>
        <end position="36"/>
    </location>
</feature>
<keyword evidence="10" id="KW-0325">Glycoprotein</keyword>
<reference evidence="15 16" key="1">
    <citation type="journal article" date="2011" name="Proc. Natl. Acad. Sci. U.S.A.">
        <title>Genetic diversity and population structure of the endangered marsupial Sarcophilus harrisii (Tasmanian devil).</title>
        <authorList>
            <person name="Miller W."/>
            <person name="Hayes V.M."/>
            <person name="Ratan A."/>
            <person name="Petersen D.C."/>
            <person name="Wittekindt N.E."/>
            <person name="Miller J."/>
            <person name="Walenz B."/>
            <person name="Knight J."/>
            <person name="Qi J."/>
            <person name="Zhao F."/>
            <person name="Wang Q."/>
            <person name="Bedoya-Reina O.C."/>
            <person name="Katiyar N."/>
            <person name="Tomsho L.P."/>
            <person name="Kasson L.M."/>
            <person name="Hardie R.A."/>
            <person name="Woodbridge P."/>
            <person name="Tindall E.A."/>
            <person name="Bertelsen M.F."/>
            <person name="Dixon D."/>
            <person name="Pyecroft S."/>
            <person name="Helgen K.M."/>
            <person name="Lesk A.M."/>
            <person name="Pringle T.H."/>
            <person name="Patterson N."/>
            <person name="Zhang Y."/>
            <person name="Kreiss A."/>
            <person name="Woods G.M."/>
            <person name="Jones M.E."/>
            <person name="Schuster S.C."/>
        </authorList>
    </citation>
    <scope>NUCLEOTIDE SEQUENCE [LARGE SCALE GENOMIC DNA]</scope>
</reference>
<evidence type="ECO:0000256" key="11">
    <source>
        <dbReference type="ARBA" id="ARBA00023224"/>
    </source>
</evidence>
<dbReference type="GO" id="GO:0004930">
    <property type="term" value="F:G protein-coupled receptor activity"/>
    <property type="evidence" value="ECO:0007669"/>
    <property type="project" value="UniProtKB-KW"/>
</dbReference>